<reference evidence="8 9" key="1">
    <citation type="submission" date="2015-11" db="EMBL/GenBank/DDBJ databases">
        <authorList>
            <person name="Lin W."/>
        </authorList>
    </citation>
    <scope>NUCLEOTIDE SEQUENCE [LARGE SCALE GENOMIC DNA]</scope>
    <source>
        <strain evidence="8 9">HCH-1</strain>
    </source>
</reference>
<feature type="repeat" description="TPR" evidence="6">
    <location>
        <begin position="405"/>
        <end position="438"/>
    </location>
</feature>
<keyword evidence="3 8" id="KW-0489">Methyltransferase</keyword>
<accession>A0ABR5SIS9</accession>
<dbReference type="InterPro" id="IPR050903">
    <property type="entry name" value="Bact_Chemotaxis_MeTrfase"/>
</dbReference>
<dbReference type="PANTHER" id="PTHR24422:SF10">
    <property type="entry name" value="CHEMOTAXIS PROTEIN METHYLTRANSFERASE 2"/>
    <property type="match status" value="1"/>
</dbReference>
<dbReference type="Pfam" id="PF01739">
    <property type="entry name" value="CheR"/>
    <property type="match status" value="1"/>
</dbReference>
<dbReference type="PRINTS" id="PR00996">
    <property type="entry name" value="CHERMTFRASE"/>
</dbReference>
<evidence type="ECO:0000313" key="9">
    <source>
        <dbReference type="Proteomes" id="UP000060487"/>
    </source>
</evidence>
<dbReference type="RefSeq" id="WP_085051816.1">
    <property type="nucleotide sequence ID" value="NZ_LNQR01000036.1"/>
</dbReference>
<comment type="caution">
    <text evidence="8">The sequence shown here is derived from an EMBL/GenBank/DDBJ whole genome shotgun (WGS) entry which is preliminary data.</text>
</comment>
<keyword evidence="5" id="KW-0949">S-adenosyl-L-methionine</keyword>
<dbReference type="Gene3D" id="1.25.40.10">
    <property type="entry name" value="Tetratricopeptide repeat domain"/>
    <property type="match status" value="1"/>
</dbReference>
<dbReference type="InterPro" id="IPR022642">
    <property type="entry name" value="CheR_C"/>
</dbReference>
<dbReference type="Proteomes" id="UP000060487">
    <property type="component" value="Unassembled WGS sequence"/>
</dbReference>
<dbReference type="SUPFAM" id="SSF47757">
    <property type="entry name" value="Chemotaxis receptor methyltransferase CheR, N-terminal domain"/>
    <property type="match status" value="1"/>
</dbReference>
<feature type="domain" description="CheR-type methyltransferase" evidence="7">
    <location>
        <begin position="1"/>
        <end position="250"/>
    </location>
</feature>
<name>A0ABR5SIS9_9BACT</name>
<dbReference type="PROSITE" id="PS50005">
    <property type="entry name" value="TPR"/>
    <property type="match status" value="1"/>
</dbReference>
<dbReference type="InterPro" id="IPR019734">
    <property type="entry name" value="TPR_rpt"/>
</dbReference>
<dbReference type="SMART" id="SM00028">
    <property type="entry name" value="TPR"/>
    <property type="match status" value="2"/>
</dbReference>
<evidence type="ECO:0000256" key="4">
    <source>
        <dbReference type="ARBA" id="ARBA00022679"/>
    </source>
</evidence>
<dbReference type="PROSITE" id="PS50123">
    <property type="entry name" value="CHER"/>
    <property type="match status" value="1"/>
</dbReference>
<evidence type="ECO:0000256" key="3">
    <source>
        <dbReference type="ARBA" id="ARBA00022603"/>
    </source>
</evidence>
<keyword evidence="6" id="KW-0802">TPR repeat</keyword>
<keyword evidence="9" id="KW-1185">Reference proteome</keyword>
<dbReference type="InterPro" id="IPR029063">
    <property type="entry name" value="SAM-dependent_MTases_sf"/>
</dbReference>
<keyword evidence="4 8" id="KW-0808">Transferase</keyword>
<protein>
    <recommendedName>
        <fullName evidence="2">protein-glutamate O-methyltransferase</fullName>
        <ecNumber evidence="2">2.1.1.80</ecNumber>
    </recommendedName>
</protein>
<evidence type="ECO:0000259" key="7">
    <source>
        <dbReference type="PROSITE" id="PS50123"/>
    </source>
</evidence>
<dbReference type="GO" id="GO:0032259">
    <property type="term" value="P:methylation"/>
    <property type="evidence" value="ECO:0007669"/>
    <property type="project" value="UniProtKB-KW"/>
</dbReference>
<proteinExistence type="predicted"/>
<evidence type="ECO:0000256" key="6">
    <source>
        <dbReference type="PROSITE-ProRule" id="PRU00339"/>
    </source>
</evidence>
<dbReference type="GO" id="GO:0008983">
    <property type="term" value="F:protein-glutamate O-methyltransferase activity"/>
    <property type="evidence" value="ECO:0007669"/>
    <property type="project" value="UniProtKB-EC"/>
</dbReference>
<dbReference type="EMBL" id="LNQR01000036">
    <property type="protein sequence ID" value="KWT90166.1"/>
    <property type="molecule type" value="Genomic_DNA"/>
</dbReference>
<dbReference type="Pfam" id="PF14559">
    <property type="entry name" value="TPR_19"/>
    <property type="match status" value="1"/>
</dbReference>
<dbReference type="InterPro" id="IPR000780">
    <property type="entry name" value="CheR_MeTrfase"/>
</dbReference>
<dbReference type="PANTHER" id="PTHR24422">
    <property type="entry name" value="CHEMOTAXIS PROTEIN METHYLTRANSFERASE"/>
    <property type="match status" value="1"/>
</dbReference>
<sequence>MNTPSMAYIQEFISERTGLSVSDKDLKTTVTSRMKDLGFEYVDEYCRFLETDTPKSKDEWKQLCQIITTGESFFFRDKGQFYLIRNTVIKDILNTNKDRRTLRIWSAGCSTGEEPYSLAITVLELLPDLNHWDVVIIGSDINEDAIEKARKGLYSDWSFRMVDPTIISTYFKRRKDMYELDEQVRRMVVFKPLNLIRDNFPDTASGICDIDMIICRNVFIYFQPENIALALGKLSQTLNKAGYLITGHAELQSVKLPSGLIPITYPQSVVYRRLVDRPVEELRQQEIFKPAKQISVINIKKNVKISVPVSAPQKTTLYKKAAASSDKVKNDIKELQGEALYAEAQAMYKEGKYPLVIDKAERFLKDNPRHYGAHVLAAQAYANTGDLKRAAAYCSNAIGINSLRKEPYYMLAHIAEEQGNTDQAMEMFKRVIYLDADCVPAYVELSTIYEHEGDTKRGFKLRESAVKILEGLPADSSVEFYDDMKAGELLAHLKKYLKRRASDWQISY</sequence>
<dbReference type="Gene3D" id="1.10.155.10">
    <property type="entry name" value="Chemotaxis receptor methyltransferase CheR, N-terminal domain"/>
    <property type="match status" value="1"/>
</dbReference>
<dbReference type="SUPFAM" id="SSF53335">
    <property type="entry name" value="S-adenosyl-L-methionine-dependent methyltransferases"/>
    <property type="match status" value="1"/>
</dbReference>
<evidence type="ECO:0000313" key="8">
    <source>
        <dbReference type="EMBL" id="KWT90166.1"/>
    </source>
</evidence>
<dbReference type="SUPFAM" id="SSF48452">
    <property type="entry name" value="TPR-like"/>
    <property type="match status" value="1"/>
</dbReference>
<gene>
    <name evidence="8" type="ORF">ASN18_1173</name>
</gene>
<dbReference type="SMART" id="SM00138">
    <property type="entry name" value="MeTrc"/>
    <property type="match status" value="1"/>
</dbReference>
<dbReference type="Gene3D" id="3.40.50.150">
    <property type="entry name" value="Vaccinia Virus protein VP39"/>
    <property type="match status" value="1"/>
</dbReference>
<evidence type="ECO:0000256" key="2">
    <source>
        <dbReference type="ARBA" id="ARBA00012534"/>
    </source>
</evidence>
<dbReference type="EC" id="2.1.1.80" evidence="2"/>
<dbReference type="InterPro" id="IPR011990">
    <property type="entry name" value="TPR-like_helical_dom_sf"/>
</dbReference>
<organism evidence="8 9">
    <name type="scientific">Candidatus Magnetominusculus xianensis</name>
    <dbReference type="NCBI Taxonomy" id="1748249"/>
    <lineage>
        <taxon>Bacteria</taxon>
        <taxon>Pseudomonadati</taxon>
        <taxon>Nitrospirota</taxon>
        <taxon>Nitrospiria</taxon>
        <taxon>Nitrospirales</taxon>
        <taxon>Nitrospiraceae</taxon>
        <taxon>Candidatus Magnetominusculus</taxon>
    </lineage>
</organism>
<evidence type="ECO:0000256" key="1">
    <source>
        <dbReference type="ARBA" id="ARBA00001541"/>
    </source>
</evidence>
<comment type="catalytic activity">
    <reaction evidence="1">
        <text>L-glutamyl-[protein] + S-adenosyl-L-methionine = [protein]-L-glutamate 5-O-methyl ester + S-adenosyl-L-homocysteine</text>
        <dbReference type="Rhea" id="RHEA:24452"/>
        <dbReference type="Rhea" id="RHEA-COMP:10208"/>
        <dbReference type="Rhea" id="RHEA-COMP:10311"/>
        <dbReference type="ChEBI" id="CHEBI:29973"/>
        <dbReference type="ChEBI" id="CHEBI:57856"/>
        <dbReference type="ChEBI" id="CHEBI:59789"/>
        <dbReference type="ChEBI" id="CHEBI:82795"/>
        <dbReference type="EC" id="2.1.1.80"/>
    </reaction>
</comment>
<evidence type="ECO:0000256" key="5">
    <source>
        <dbReference type="ARBA" id="ARBA00022691"/>
    </source>
</evidence>
<dbReference type="InterPro" id="IPR036804">
    <property type="entry name" value="CheR_N_sf"/>
</dbReference>